<dbReference type="GO" id="GO:0052621">
    <property type="term" value="F:diguanylate cyclase activity"/>
    <property type="evidence" value="ECO:0007669"/>
    <property type="project" value="UniProtKB-EC"/>
</dbReference>
<reference evidence="3 4" key="1">
    <citation type="submission" date="2023-04" db="EMBL/GenBank/DDBJ databases">
        <title>Fusibacter bizertensis strain WBS, isolated from littoral bottom sediments of the Arctic seas - biochemical and genomic analysis.</title>
        <authorList>
            <person name="Brioukhanov A.L."/>
        </authorList>
    </citation>
    <scope>NUCLEOTIDE SEQUENCE [LARGE SCALE GENOMIC DNA]</scope>
    <source>
        <strain evidence="3 4">WBS</strain>
    </source>
</reference>
<keyword evidence="3" id="KW-0548">Nucleotidyltransferase</keyword>
<keyword evidence="4" id="KW-1185">Reference proteome</keyword>
<dbReference type="PANTHER" id="PTHR45138">
    <property type="entry name" value="REGULATORY COMPONENTS OF SENSORY TRANSDUCTION SYSTEM"/>
    <property type="match status" value="1"/>
</dbReference>
<dbReference type="InterPro" id="IPR043128">
    <property type="entry name" value="Rev_trsase/Diguanyl_cyclase"/>
</dbReference>
<protein>
    <submittedName>
        <fullName evidence="3">GGDEF domain-containing protein</fullName>
        <ecNumber evidence="3">2.7.7.65</ecNumber>
    </submittedName>
</protein>
<evidence type="ECO:0000313" key="4">
    <source>
        <dbReference type="Proteomes" id="UP001158045"/>
    </source>
</evidence>
<feature type="transmembrane region" description="Helical" evidence="1">
    <location>
        <begin position="177"/>
        <end position="199"/>
    </location>
</feature>
<keyword evidence="1" id="KW-1133">Transmembrane helix</keyword>
<dbReference type="PROSITE" id="PS50887">
    <property type="entry name" value="GGDEF"/>
    <property type="match status" value="1"/>
</dbReference>
<dbReference type="SMART" id="SM00267">
    <property type="entry name" value="GGDEF"/>
    <property type="match status" value="1"/>
</dbReference>
<gene>
    <name evidence="3" type="ORF">QE109_09085</name>
</gene>
<feature type="transmembrane region" description="Helical" evidence="1">
    <location>
        <begin position="7"/>
        <end position="27"/>
    </location>
</feature>
<dbReference type="Pfam" id="PF00990">
    <property type="entry name" value="GGDEF"/>
    <property type="match status" value="1"/>
</dbReference>
<dbReference type="PANTHER" id="PTHR45138:SF9">
    <property type="entry name" value="DIGUANYLATE CYCLASE DGCM-RELATED"/>
    <property type="match status" value="1"/>
</dbReference>
<proteinExistence type="predicted"/>
<feature type="transmembrane region" description="Helical" evidence="1">
    <location>
        <begin position="268"/>
        <end position="286"/>
    </location>
</feature>
<keyword evidence="3" id="KW-0808">Transferase</keyword>
<keyword evidence="1" id="KW-0472">Membrane</keyword>
<name>A0ABT6ND05_9FIRM</name>
<feature type="transmembrane region" description="Helical" evidence="1">
    <location>
        <begin position="292"/>
        <end position="318"/>
    </location>
</feature>
<dbReference type="InterPro" id="IPR029787">
    <property type="entry name" value="Nucleotide_cyclase"/>
</dbReference>
<dbReference type="NCBIfam" id="TIGR00254">
    <property type="entry name" value="GGDEF"/>
    <property type="match status" value="1"/>
</dbReference>
<feature type="domain" description="GGDEF" evidence="2">
    <location>
        <begin position="425"/>
        <end position="547"/>
    </location>
</feature>
<comment type="caution">
    <text evidence="3">The sequence shown here is derived from an EMBL/GenBank/DDBJ whole genome shotgun (WGS) entry which is preliminary data.</text>
</comment>
<evidence type="ECO:0000256" key="1">
    <source>
        <dbReference type="SAM" id="Phobius"/>
    </source>
</evidence>
<dbReference type="Proteomes" id="UP001158045">
    <property type="component" value="Unassembled WGS sequence"/>
</dbReference>
<feature type="transmembrane region" description="Helical" evidence="1">
    <location>
        <begin position="330"/>
        <end position="347"/>
    </location>
</feature>
<evidence type="ECO:0000259" key="2">
    <source>
        <dbReference type="PROSITE" id="PS50887"/>
    </source>
</evidence>
<dbReference type="InterPro" id="IPR050469">
    <property type="entry name" value="Diguanylate_Cyclase"/>
</dbReference>
<keyword evidence="1" id="KW-0812">Transmembrane</keyword>
<feature type="transmembrane region" description="Helical" evidence="1">
    <location>
        <begin position="359"/>
        <end position="377"/>
    </location>
</feature>
<accession>A0ABT6ND05</accession>
<feature type="transmembrane region" description="Helical" evidence="1">
    <location>
        <begin position="206"/>
        <end position="223"/>
    </location>
</feature>
<sequence>MKRKKSYIFSIVISLVALLGLIIFLSMNVNDAELKLADSEVYDLNDGWQITLDGKNYEDEVLPFKDKIPTMTTTYAWRILPKDMPEQTTLRFRASMQKIKVFLNDTLIFENQLASSQIPKLPEASAWFFVSLPNGSSGKKISLEIQSPVSSFSGLINTVYYGKSDALLYKTFTENMVSILVGIVLFIVGCISLIVSLFVKKLPDRRVFYLGLFAIFVSLWLLSEAKVMQFFTGNRLIVGGTSYMVLSLIPIPLLLYLRDTTLKKYYKFFYLPIAIFGSSFIINLSLQLLDVFHFIELISITNALMFLCLMVLIIVLFYESIVFKNNAAKTFLLSLIVMGVVLGFELYDYYTENYLSISSYTKFGILIFFGLLIGDSFRYINSMILKQSETNLYEKLAYIDILTGANNRTAFERDIHSAVRDYSNHHIQLILFDIDNLKQINDNYGHKAGDLAIMSTYECIQSVFENCYRIGGDEFACLTAVQKADNFEKMVVDLRTMMHMKSNDLSYDYELSVGTAVFEPGINTFDEVFEVADRRLYQDKKNKPVLK</sequence>
<feature type="transmembrane region" description="Helical" evidence="1">
    <location>
        <begin position="235"/>
        <end position="256"/>
    </location>
</feature>
<dbReference type="RefSeq" id="WP_281094141.1">
    <property type="nucleotide sequence ID" value="NZ_JARYZI010000005.1"/>
</dbReference>
<dbReference type="EC" id="2.7.7.65" evidence="3"/>
<organism evidence="3 4">
    <name type="scientific">Fusibacter bizertensis</name>
    <dbReference type="NCBI Taxonomy" id="1488331"/>
    <lineage>
        <taxon>Bacteria</taxon>
        <taxon>Bacillati</taxon>
        <taxon>Bacillota</taxon>
        <taxon>Clostridia</taxon>
        <taxon>Eubacteriales</taxon>
        <taxon>Eubacteriales Family XII. Incertae Sedis</taxon>
        <taxon>Fusibacter</taxon>
    </lineage>
</organism>
<evidence type="ECO:0000313" key="3">
    <source>
        <dbReference type="EMBL" id="MDH8678300.1"/>
    </source>
</evidence>
<dbReference type="EMBL" id="JARYZI010000005">
    <property type="protein sequence ID" value="MDH8678300.1"/>
    <property type="molecule type" value="Genomic_DNA"/>
</dbReference>
<dbReference type="InterPro" id="IPR000160">
    <property type="entry name" value="GGDEF_dom"/>
</dbReference>
<dbReference type="Gene3D" id="3.30.70.270">
    <property type="match status" value="1"/>
</dbReference>
<dbReference type="CDD" id="cd01949">
    <property type="entry name" value="GGDEF"/>
    <property type="match status" value="1"/>
</dbReference>
<dbReference type="SUPFAM" id="SSF55073">
    <property type="entry name" value="Nucleotide cyclase"/>
    <property type="match status" value="1"/>
</dbReference>